<sequence>MWKIQKQERLRGVLNLVFRVSAAAALIVISSLHYKSISCANPEDNSSWTRNRRFRLGARVVDNCEGIIFTRDPVVYVPRMSDGGNWKEYCDGDEKLEEWWPACGDCNTVVDDEGERPETWLWRLTVRN</sequence>
<name>A0ACB9DHP3_ARCLA</name>
<dbReference type="EMBL" id="CM042049">
    <property type="protein sequence ID" value="KAI3745878.1"/>
    <property type="molecule type" value="Genomic_DNA"/>
</dbReference>
<protein>
    <submittedName>
        <fullName evidence="1">Uncharacterized protein</fullName>
    </submittedName>
</protein>
<organism evidence="1 2">
    <name type="scientific">Arctium lappa</name>
    <name type="common">Greater burdock</name>
    <name type="synonym">Lappa major</name>
    <dbReference type="NCBI Taxonomy" id="4217"/>
    <lineage>
        <taxon>Eukaryota</taxon>
        <taxon>Viridiplantae</taxon>
        <taxon>Streptophyta</taxon>
        <taxon>Embryophyta</taxon>
        <taxon>Tracheophyta</taxon>
        <taxon>Spermatophyta</taxon>
        <taxon>Magnoliopsida</taxon>
        <taxon>eudicotyledons</taxon>
        <taxon>Gunneridae</taxon>
        <taxon>Pentapetalae</taxon>
        <taxon>asterids</taxon>
        <taxon>campanulids</taxon>
        <taxon>Asterales</taxon>
        <taxon>Asteraceae</taxon>
        <taxon>Carduoideae</taxon>
        <taxon>Cardueae</taxon>
        <taxon>Arctiinae</taxon>
        <taxon>Arctium</taxon>
    </lineage>
</organism>
<proteinExistence type="predicted"/>
<keyword evidence="2" id="KW-1185">Reference proteome</keyword>
<evidence type="ECO:0000313" key="1">
    <source>
        <dbReference type="EMBL" id="KAI3745878.1"/>
    </source>
</evidence>
<gene>
    <name evidence="1" type="ORF">L6452_08289</name>
</gene>
<reference evidence="1 2" key="2">
    <citation type="journal article" date="2022" name="Mol. Ecol. Resour.">
        <title>The genomes of chicory, endive, great burdock and yacon provide insights into Asteraceae paleo-polyploidization history and plant inulin production.</title>
        <authorList>
            <person name="Fan W."/>
            <person name="Wang S."/>
            <person name="Wang H."/>
            <person name="Wang A."/>
            <person name="Jiang F."/>
            <person name="Liu H."/>
            <person name="Zhao H."/>
            <person name="Xu D."/>
            <person name="Zhang Y."/>
        </authorList>
    </citation>
    <scope>NUCLEOTIDE SEQUENCE [LARGE SCALE GENOMIC DNA]</scope>
    <source>
        <strain evidence="2">cv. Niubang</strain>
    </source>
</reference>
<reference evidence="2" key="1">
    <citation type="journal article" date="2022" name="Mol. Ecol. Resour.">
        <title>The genomes of chicory, endive, great burdock and yacon provide insights into Asteraceae palaeo-polyploidization history and plant inulin production.</title>
        <authorList>
            <person name="Fan W."/>
            <person name="Wang S."/>
            <person name="Wang H."/>
            <person name="Wang A."/>
            <person name="Jiang F."/>
            <person name="Liu H."/>
            <person name="Zhao H."/>
            <person name="Xu D."/>
            <person name="Zhang Y."/>
        </authorList>
    </citation>
    <scope>NUCLEOTIDE SEQUENCE [LARGE SCALE GENOMIC DNA]</scope>
    <source>
        <strain evidence="2">cv. Niubang</strain>
    </source>
</reference>
<evidence type="ECO:0000313" key="2">
    <source>
        <dbReference type="Proteomes" id="UP001055879"/>
    </source>
</evidence>
<dbReference type="Proteomes" id="UP001055879">
    <property type="component" value="Linkage Group LG03"/>
</dbReference>
<comment type="caution">
    <text evidence="1">The sequence shown here is derived from an EMBL/GenBank/DDBJ whole genome shotgun (WGS) entry which is preliminary data.</text>
</comment>
<accession>A0ACB9DHP3</accession>